<dbReference type="Gene3D" id="3.30.9.10">
    <property type="entry name" value="D-Amino Acid Oxidase, subunit A, domain 2"/>
    <property type="match status" value="1"/>
</dbReference>
<dbReference type="SUPFAM" id="SSF51905">
    <property type="entry name" value="FAD/NAD(P)-binding domain"/>
    <property type="match status" value="1"/>
</dbReference>
<dbReference type="SUPFAM" id="SSF54373">
    <property type="entry name" value="FAD-linked reductases, C-terminal domain"/>
    <property type="match status" value="1"/>
</dbReference>
<dbReference type="GO" id="GO:0016491">
    <property type="term" value="F:oxidoreductase activity"/>
    <property type="evidence" value="ECO:0007669"/>
    <property type="project" value="UniProtKB-KW"/>
</dbReference>
<evidence type="ECO:0000256" key="3">
    <source>
        <dbReference type="ARBA" id="ARBA00023002"/>
    </source>
</evidence>
<dbReference type="UniPathway" id="UPA00060"/>
<evidence type="ECO:0000256" key="1">
    <source>
        <dbReference type="ARBA" id="ARBA00004948"/>
    </source>
</evidence>
<dbReference type="PANTHER" id="PTHR13847:SF289">
    <property type="entry name" value="GLYCINE OXIDASE"/>
    <property type="match status" value="1"/>
</dbReference>
<organism evidence="5 6">
    <name type="scientific">Rubricoccus marinus</name>
    <dbReference type="NCBI Taxonomy" id="716817"/>
    <lineage>
        <taxon>Bacteria</taxon>
        <taxon>Pseudomonadati</taxon>
        <taxon>Rhodothermota</taxon>
        <taxon>Rhodothermia</taxon>
        <taxon>Rhodothermales</taxon>
        <taxon>Rubricoccaceae</taxon>
        <taxon>Rubricoccus</taxon>
    </lineage>
</organism>
<dbReference type="GO" id="GO:0050660">
    <property type="term" value="F:flavin adenine dinucleotide binding"/>
    <property type="evidence" value="ECO:0007669"/>
    <property type="project" value="InterPro"/>
</dbReference>
<dbReference type="FunCoup" id="A0A259U415">
    <property type="interactions" value="407"/>
</dbReference>
<comment type="caution">
    <text evidence="5">The sequence shown here is derived from an EMBL/GenBank/DDBJ whole genome shotgun (WGS) entry which is preliminary data.</text>
</comment>
<dbReference type="InParanoid" id="A0A259U415"/>
<keyword evidence="6" id="KW-1185">Reference proteome</keyword>
<dbReference type="GO" id="GO:0009228">
    <property type="term" value="P:thiamine biosynthetic process"/>
    <property type="evidence" value="ECO:0007669"/>
    <property type="project" value="UniProtKB-KW"/>
</dbReference>
<dbReference type="GO" id="GO:0009229">
    <property type="term" value="P:thiamine diphosphate biosynthetic process"/>
    <property type="evidence" value="ECO:0007669"/>
    <property type="project" value="UniProtKB-UniPathway"/>
</dbReference>
<keyword evidence="2" id="KW-0784">Thiamine biosynthesis</keyword>
<sequence>MVGGGIAGMGAAWALAKAGRRVTILERGELGRGASWAAAGMLAPAAEIGFDELDLYGLGRESLGLWPAYAREVEAASGESVGFDSAGTLVVADDRDSARALRRLYQFQERQGVPVTWLSGPEAAELEPALTSRIPAAILSPEDHQVDPRAVVRALAAACRASGVSVREHAPVVAVRGGEAPEAVLASGETVGGQAVVIAAGAQSGTLAGLDPAPPVRPVKGQALSVRMNADVSFGRVIRGPRAYLVPKADGRLVIGATSEERGEDTALTAGGLYRLLEGAVRVAPGVEELDVIETWAGLRPASQDHAPILGRSRQRRLVLASGAYRHGFLLLPAMAALVAADVEAVLSGEPSAIPPPFAATRF</sequence>
<dbReference type="PANTHER" id="PTHR13847">
    <property type="entry name" value="SARCOSINE DEHYDROGENASE-RELATED"/>
    <property type="match status" value="1"/>
</dbReference>
<keyword evidence="3" id="KW-0560">Oxidoreductase</keyword>
<comment type="pathway">
    <text evidence="1">Cofactor biosynthesis; thiamine diphosphate biosynthesis.</text>
</comment>
<dbReference type="AlphaFoldDB" id="A0A259U415"/>
<accession>A0A259U415</accession>
<name>A0A259U415_9BACT</name>
<reference evidence="5 6" key="1">
    <citation type="submission" date="2016-11" db="EMBL/GenBank/DDBJ databases">
        <title>Study of marine rhodopsin-containing bacteria.</title>
        <authorList>
            <person name="Yoshizawa S."/>
            <person name="Kumagai Y."/>
            <person name="Kogure K."/>
        </authorList>
    </citation>
    <scope>NUCLEOTIDE SEQUENCE [LARGE SCALE GENOMIC DNA]</scope>
    <source>
        <strain evidence="5 6">SG-29</strain>
    </source>
</reference>
<dbReference type="InterPro" id="IPR006076">
    <property type="entry name" value="FAD-dep_OxRdtase"/>
</dbReference>
<dbReference type="Gene3D" id="3.50.50.60">
    <property type="entry name" value="FAD/NAD(P)-binding domain"/>
    <property type="match status" value="1"/>
</dbReference>
<dbReference type="InterPro" id="IPR012727">
    <property type="entry name" value="Gly_oxidase_ThiO"/>
</dbReference>
<dbReference type="Pfam" id="PF01266">
    <property type="entry name" value="DAO"/>
    <property type="match status" value="1"/>
</dbReference>
<dbReference type="InterPro" id="IPR036188">
    <property type="entry name" value="FAD/NAD-bd_sf"/>
</dbReference>
<dbReference type="EMBL" id="MQWB01000001">
    <property type="protein sequence ID" value="OZC04578.1"/>
    <property type="molecule type" value="Genomic_DNA"/>
</dbReference>
<proteinExistence type="predicted"/>
<evidence type="ECO:0000259" key="4">
    <source>
        <dbReference type="Pfam" id="PF01266"/>
    </source>
</evidence>
<protein>
    <submittedName>
        <fullName evidence="5">Glycine oxidase ThiO</fullName>
    </submittedName>
</protein>
<gene>
    <name evidence="5" type="ORF">BSZ36_04050</name>
</gene>
<evidence type="ECO:0000256" key="2">
    <source>
        <dbReference type="ARBA" id="ARBA00022977"/>
    </source>
</evidence>
<evidence type="ECO:0000313" key="5">
    <source>
        <dbReference type="EMBL" id="OZC04578.1"/>
    </source>
</evidence>
<feature type="domain" description="FAD dependent oxidoreductase" evidence="4">
    <location>
        <begin position="2"/>
        <end position="340"/>
    </location>
</feature>
<dbReference type="NCBIfam" id="TIGR02352">
    <property type="entry name" value="thiamin_ThiO"/>
    <property type="match status" value="1"/>
</dbReference>
<evidence type="ECO:0000313" key="6">
    <source>
        <dbReference type="Proteomes" id="UP000216446"/>
    </source>
</evidence>
<dbReference type="GO" id="GO:0005737">
    <property type="term" value="C:cytoplasm"/>
    <property type="evidence" value="ECO:0007669"/>
    <property type="project" value="TreeGrafter"/>
</dbReference>
<dbReference type="Proteomes" id="UP000216446">
    <property type="component" value="Unassembled WGS sequence"/>
</dbReference>